<dbReference type="Proteomes" id="UP001594351">
    <property type="component" value="Unassembled WGS sequence"/>
</dbReference>
<reference evidence="1 2" key="1">
    <citation type="submission" date="2024-09" db="EMBL/GenBank/DDBJ databases">
        <title>Laminarin stimulates single cell rates of sulfate reduction while oxygen inhibits transcriptomic activity in coastal marine sediment.</title>
        <authorList>
            <person name="Lindsay M."/>
            <person name="Orcutt B."/>
            <person name="Emerson D."/>
            <person name="Stepanauskas R."/>
            <person name="D'Angelo T."/>
        </authorList>
    </citation>
    <scope>NUCLEOTIDE SEQUENCE [LARGE SCALE GENOMIC DNA]</scope>
    <source>
        <strain evidence="1">SAG AM-311-K15</strain>
    </source>
</reference>
<dbReference type="EMBL" id="JBHPBY010000258">
    <property type="protein sequence ID" value="MFC1852045.1"/>
    <property type="molecule type" value="Genomic_DNA"/>
</dbReference>
<protein>
    <submittedName>
        <fullName evidence="1">Uncharacterized protein</fullName>
    </submittedName>
</protein>
<accession>A0ABV6Z0S1</accession>
<name>A0ABV6Z0S1_UNCC1</name>
<comment type="caution">
    <text evidence="1">The sequence shown here is derived from an EMBL/GenBank/DDBJ whole genome shotgun (WGS) entry which is preliminary data.</text>
</comment>
<organism evidence="1 2">
    <name type="scientific">candidate division CSSED10-310 bacterium</name>
    <dbReference type="NCBI Taxonomy" id="2855610"/>
    <lineage>
        <taxon>Bacteria</taxon>
        <taxon>Bacteria division CSSED10-310</taxon>
    </lineage>
</organism>
<proteinExistence type="predicted"/>
<evidence type="ECO:0000313" key="1">
    <source>
        <dbReference type="EMBL" id="MFC1852045.1"/>
    </source>
</evidence>
<gene>
    <name evidence="1" type="ORF">ACFL27_17770</name>
</gene>
<keyword evidence="2" id="KW-1185">Reference proteome</keyword>
<evidence type="ECO:0000313" key="2">
    <source>
        <dbReference type="Proteomes" id="UP001594351"/>
    </source>
</evidence>
<sequence>MSELIDNSRQRKDLLKHVILQHLAQLQDEQLYELITPFVPAPLIDVAKTKNFQAWSPQETSDLVKTYFKKK</sequence>